<keyword evidence="5 8" id="KW-0812">Transmembrane</keyword>
<feature type="domain" description="Glycosyltransferase RgtA/B/C/D-like" evidence="9">
    <location>
        <begin position="60"/>
        <end position="215"/>
    </location>
</feature>
<comment type="subcellular location">
    <subcellularLocation>
        <location evidence="1">Cell membrane</location>
        <topology evidence="1">Multi-pass membrane protein</topology>
    </subcellularLocation>
</comment>
<evidence type="ECO:0000256" key="7">
    <source>
        <dbReference type="ARBA" id="ARBA00023136"/>
    </source>
</evidence>
<keyword evidence="7 8" id="KW-0472">Membrane</keyword>
<reference evidence="11" key="1">
    <citation type="submission" date="2017-09" db="EMBL/GenBank/DDBJ databases">
        <title>Metaegenomics of thermophilic ammonia-oxidizing enrichment culture.</title>
        <authorList>
            <person name="Kato S."/>
            <person name="Suzuki K."/>
        </authorList>
    </citation>
    <scope>NUCLEOTIDE SEQUENCE [LARGE SCALE GENOMIC DNA]</scope>
</reference>
<feature type="transmembrane region" description="Helical" evidence="8">
    <location>
        <begin position="432"/>
        <end position="453"/>
    </location>
</feature>
<feature type="transmembrane region" description="Helical" evidence="8">
    <location>
        <begin position="81"/>
        <end position="102"/>
    </location>
</feature>
<feature type="transmembrane region" description="Helical" evidence="8">
    <location>
        <begin position="207"/>
        <end position="226"/>
    </location>
</feature>
<evidence type="ECO:0000256" key="4">
    <source>
        <dbReference type="ARBA" id="ARBA00022679"/>
    </source>
</evidence>
<evidence type="ECO:0000256" key="6">
    <source>
        <dbReference type="ARBA" id="ARBA00022989"/>
    </source>
</evidence>
<dbReference type="PANTHER" id="PTHR33908:SF3">
    <property type="entry name" value="UNDECAPRENYL PHOSPHATE-ALPHA-4-AMINO-4-DEOXY-L-ARABINOSE ARABINOSYL TRANSFERASE"/>
    <property type="match status" value="1"/>
</dbReference>
<dbReference type="GO" id="GO:0010041">
    <property type="term" value="P:response to iron(III) ion"/>
    <property type="evidence" value="ECO:0007669"/>
    <property type="project" value="TreeGrafter"/>
</dbReference>
<feature type="transmembrane region" description="Helical" evidence="8">
    <location>
        <begin position="109"/>
        <end position="131"/>
    </location>
</feature>
<dbReference type="PANTHER" id="PTHR33908">
    <property type="entry name" value="MANNOSYLTRANSFERASE YKCB-RELATED"/>
    <property type="match status" value="1"/>
</dbReference>
<name>A0A2H5XFT8_9BACT</name>
<dbReference type="InterPro" id="IPR050297">
    <property type="entry name" value="LipidA_mod_glycosyltrf_83"/>
</dbReference>
<dbReference type="InterPro" id="IPR038731">
    <property type="entry name" value="RgtA/B/C-like"/>
</dbReference>
<dbReference type="AlphaFoldDB" id="A0A2H5XFT8"/>
<evidence type="ECO:0000259" key="9">
    <source>
        <dbReference type="Pfam" id="PF13231"/>
    </source>
</evidence>
<feature type="transmembrane region" description="Helical" evidence="8">
    <location>
        <begin position="401"/>
        <end position="420"/>
    </location>
</feature>
<sequence>MRAVAVVLLAAVVGYLPVAFALRRPPPLMGDEAYYARVPVEMRQRGDWLVPYFNGEPRYKKPPLLYWCVAASYALLGESEAAARLPSLLAIWATAALLIWFGRCVGDALTGWLAATAFLLNPMTVLLGNWGAPEATLTFFVTASTLVLWHGALVSGTKTQRGVALWWLSGALAGLGTLTKGAPGLALPLLGVGLLVAARWRRLPAAIGWLLSCAFVATPWFVAVGLREGQAFWQVFLWREHVQRVAAPMEGHHGPLWFYLPVLILALFPWSVRLPAALWHAVKGTSFARAVSLAPPSIDGLMAWWALAVIALFSIAATKLPHYIFPALPACAWLLAKQWQRPATRGEWAMAVLIGLTTGVTLLHLLVNQLPDALMAFLRRYDFALSADEFDAALRALTPSAFAFAATGIAAALLVSITRWRWNAVTAVTAPSLMAVNAAALTLTVLLSGWAALHWTGGDRAAQAWRSARHAATFGSDTEWAVFYARRMVPMLRDEKALHRFVQTQRGDAAILARVDFAPALRQAGLHLTRFGIWVVGR</sequence>
<protein>
    <submittedName>
        <fullName evidence="10">Undecaprenyl phosphate-alpha-4-amino-4-deoxy-L-arabinose arabinosyl transferase</fullName>
        <ecNumber evidence="10">2.4.2.43</ecNumber>
    </submittedName>
</protein>
<dbReference type="EMBL" id="BEHT01000048">
    <property type="protein sequence ID" value="GBD00032.1"/>
    <property type="molecule type" value="Genomic_DNA"/>
</dbReference>
<evidence type="ECO:0000256" key="1">
    <source>
        <dbReference type="ARBA" id="ARBA00004651"/>
    </source>
</evidence>
<proteinExistence type="predicted"/>
<dbReference type="EC" id="2.4.2.43" evidence="10"/>
<keyword evidence="2" id="KW-1003">Cell membrane</keyword>
<evidence type="ECO:0000256" key="5">
    <source>
        <dbReference type="ARBA" id="ARBA00022692"/>
    </source>
</evidence>
<feature type="transmembrane region" description="Helical" evidence="8">
    <location>
        <begin position="348"/>
        <end position="367"/>
    </location>
</feature>
<feature type="transmembrane region" description="Helical" evidence="8">
    <location>
        <begin position="163"/>
        <end position="179"/>
    </location>
</feature>
<evidence type="ECO:0000313" key="10">
    <source>
        <dbReference type="EMBL" id="GBD00032.1"/>
    </source>
</evidence>
<keyword evidence="3 10" id="KW-0328">Glycosyltransferase</keyword>
<comment type="caution">
    <text evidence="10">The sequence shown here is derived from an EMBL/GenBank/DDBJ whole genome shotgun (WGS) entry which is preliminary data.</text>
</comment>
<dbReference type="GO" id="GO:0009103">
    <property type="term" value="P:lipopolysaccharide biosynthetic process"/>
    <property type="evidence" value="ECO:0007669"/>
    <property type="project" value="UniProtKB-ARBA"/>
</dbReference>
<evidence type="ECO:0000256" key="2">
    <source>
        <dbReference type="ARBA" id="ARBA00022475"/>
    </source>
</evidence>
<keyword evidence="6 8" id="KW-1133">Transmembrane helix</keyword>
<gene>
    <name evidence="10" type="primary">arnT</name>
    <name evidence="10" type="ORF">HRbin17_02566</name>
</gene>
<feature type="transmembrane region" description="Helical" evidence="8">
    <location>
        <begin position="137"/>
        <end position="156"/>
    </location>
</feature>
<organism evidence="10 11">
    <name type="scientific">Candidatus Fervidibacter japonicus</name>
    <dbReference type="NCBI Taxonomy" id="2035412"/>
    <lineage>
        <taxon>Bacteria</taxon>
        <taxon>Candidatus Fervidibacterota</taxon>
        <taxon>Candidatus Fervidibacter</taxon>
    </lineage>
</organism>
<dbReference type="Proteomes" id="UP000236173">
    <property type="component" value="Unassembled WGS sequence"/>
</dbReference>
<evidence type="ECO:0000313" key="11">
    <source>
        <dbReference type="Proteomes" id="UP000236173"/>
    </source>
</evidence>
<keyword evidence="4 10" id="KW-0808">Transferase</keyword>
<dbReference type="Pfam" id="PF13231">
    <property type="entry name" value="PMT_2"/>
    <property type="match status" value="1"/>
</dbReference>
<evidence type="ECO:0000256" key="3">
    <source>
        <dbReference type="ARBA" id="ARBA00022676"/>
    </source>
</evidence>
<feature type="transmembrane region" description="Helical" evidence="8">
    <location>
        <begin position="291"/>
        <end position="314"/>
    </location>
</feature>
<accession>A0A2H5XFT8</accession>
<feature type="transmembrane region" description="Helical" evidence="8">
    <location>
        <begin position="256"/>
        <end position="279"/>
    </location>
</feature>
<dbReference type="GO" id="GO:0103015">
    <property type="term" value="F:4-amino-4-deoxy-L-arabinose transferase activity"/>
    <property type="evidence" value="ECO:0007669"/>
    <property type="project" value="UniProtKB-EC"/>
</dbReference>
<evidence type="ECO:0000256" key="8">
    <source>
        <dbReference type="SAM" id="Phobius"/>
    </source>
</evidence>
<dbReference type="GO" id="GO:0005886">
    <property type="term" value="C:plasma membrane"/>
    <property type="evidence" value="ECO:0007669"/>
    <property type="project" value="UniProtKB-SubCell"/>
</dbReference>